<dbReference type="PROSITE" id="PS50994">
    <property type="entry name" value="INTEGRASE"/>
    <property type="match status" value="1"/>
</dbReference>
<dbReference type="PANTHER" id="PTHR35004:SF6">
    <property type="entry name" value="TRANSPOSASE"/>
    <property type="match status" value="1"/>
</dbReference>
<gene>
    <name evidence="2" type="ORF">caldi_03990</name>
    <name evidence="3" type="ORF">caldi_14040</name>
    <name evidence="4" type="ORF">caldi_16560</name>
    <name evidence="5" type="ORF">caldi_19550</name>
    <name evidence="6" type="ORF">caldi_29270</name>
    <name evidence="7" type="ORF">caldi_30610</name>
</gene>
<keyword evidence="8" id="KW-1185">Reference proteome</keyword>
<name>A0AA35CMF6_9FIRM</name>
<evidence type="ECO:0000259" key="1">
    <source>
        <dbReference type="PROSITE" id="PS50994"/>
    </source>
</evidence>
<dbReference type="KEGG" id="cmic:caldi_19550"/>
<dbReference type="KEGG" id="cmic:caldi_29270"/>
<dbReference type="KEGG" id="cmic:caldi_14040"/>
<dbReference type="Proteomes" id="UP001163687">
    <property type="component" value="Chromosome"/>
</dbReference>
<evidence type="ECO:0000313" key="5">
    <source>
        <dbReference type="EMBL" id="BDG60865.1"/>
    </source>
</evidence>
<dbReference type="EMBL" id="AP025628">
    <property type="protein sequence ID" value="BDG60566.1"/>
    <property type="molecule type" value="Genomic_DNA"/>
</dbReference>
<dbReference type="EMBL" id="AP025628">
    <property type="protein sequence ID" value="BDG60314.1"/>
    <property type="molecule type" value="Genomic_DNA"/>
</dbReference>
<evidence type="ECO:0000313" key="6">
    <source>
        <dbReference type="EMBL" id="BDG61837.1"/>
    </source>
</evidence>
<dbReference type="InterPro" id="IPR015378">
    <property type="entry name" value="Transposase-like_Mu_C"/>
</dbReference>
<accession>A0AA35CMF6</accession>
<dbReference type="AlphaFoldDB" id="A0AA35CMF6"/>
<dbReference type="SUPFAM" id="SSF53098">
    <property type="entry name" value="Ribonuclease H-like"/>
    <property type="match status" value="1"/>
</dbReference>
<evidence type="ECO:0000313" key="8">
    <source>
        <dbReference type="Proteomes" id="UP001163687"/>
    </source>
</evidence>
<evidence type="ECO:0000313" key="2">
    <source>
        <dbReference type="EMBL" id="BDG59309.1"/>
    </source>
</evidence>
<dbReference type="EMBL" id="AP025628">
    <property type="protein sequence ID" value="BDG61837.1"/>
    <property type="molecule type" value="Genomic_DNA"/>
</dbReference>
<dbReference type="Pfam" id="PF09299">
    <property type="entry name" value="Mu-transpos_C"/>
    <property type="match status" value="1"/>
</dbReference>
<dbReference type="EMBL" id="AP025628">
    <property type="protein sequence ID" value="BDG59309.1"/>
    <property type="molecule type" value="Genomic_DNA"/>
</dbReference>
<protein>
    <submittedName>
        <fullName evidence="6">Transposase</fullName>
    </submittedName>
</protein>
<dbReference type="PANTHER" id="PTHR35004">
    <property type="entry name" value="TRANSPOSASE RV3428C-RELATED"/>
    <property type="match status" value="1"/>
</dbReference>
<feature type="domain" description="Integrase catalytic" evidence="1">
    <location>
        <begin position="155"/>
        <end position="329"/>
    </location>
</feature>
<dbReference type="EMBL" id="AP025628">
    <property type="protein sequence ID" value="BDG61971.1"/>
    <property type="molecule type" value="Genomic_DNA"/>
</dbReference>
<dbReference type="InterPro" id="IPR012337">
    <property type="entry name" value="RNaseH-like_sf"/>
</dbReference>
<dbReference type="GO" id="GO:0015074">
    <property type="term" value="P:DNA integration"/>
    <property type="evidence" value="ECO:0007669"/>
    <property type="project" value="InterPro"/>
</dbReference>
<dbReference type="InterPro" id="IPR001584">
    <property type="entry name" value="Integrase_cat-core"/>
</dbReference>
<dbReference type="InterPro" id="IPR036397">
    <property type="entry name" value="RNaseH_sf"/>
</dbReference>
<reference evidence="6" key="1">
    <citation type="submission" date="2022-03" db="EMBL/GenBank/DDBJ databases">
        <title>Complete genome sequence of Caldinitratiruptor microaerophilus.</title>
        <authorList>
            <person name="Mukaiyama R."/>
            <person name="Nishiyama T."/>
            <person name="Ueda K."/>
        </authorList>
    </citation>
    <scope>NUCLEOTIDE SEQUENCE</scope>
    <source>
        <strain evidence="6">JCM 16183</strain>
    </source>
</reference>
<dbReference type="EMBL" id="AP025628">
    <property type="protein sequence ID" value="BDG60865.1"/>
    <property type="molecule type" value="Genomic_DNA"/>
</dbReference>
<dbReference type="Pfam" id="PF13565">
    <property type="entry name" value="HTH_32"/>
    <property type="match status" value="1"/>
</dbReference>
<dbReference type="Gene3D" id="3.30.420.10">
    <property type="entry name" value="Ribonuclease H-like superfamily/Ribonuclease H"/>
    <property type="match status" value="1"/>
</dbReference>
<dbReference type="SUPFAM" id="SSF46689">
    <property type="entry name" value="Homeodomain-like"/>
    <property type="match status" value="1"/>
</dbReference>
<dbReference type="SUPFAM" id="SSF50610">
    <property type="entry name" value="mu transposase, C-terminal domain"/>
    <property type="match status" value="1"/>
</dbReference>
<evidence type="ECO:0000313" key="3">
    <source>
        <dbReference type="EMBL" id="BDG60314.1"/>
    </source>
</evidence>
<dbReference type="InterPro" id="IPR009057">
    <property type="entry name" value="Homeodomain-like_sf"/>
</dbReference>
<dbReference type="Pfam" id="PF00665">
    <property type="entry name" value="rve"/>
    <property type="match status" value="1"/>
</dbReference>
<dbReference type="KEGG" id="cmic:caldi_03990"/>
<dbReference type="KEGG" id="cmic:caldi_16560"/>
<dbReference type="KEGG" id="cmic:caldi_30610"/>
<organism evidence="6 8">
    <name type="scientific">Caldinitratiruptor microaerophilus</name>
    <dbReference type="NCBI Taxonomy" id="671077"/>
    <lineage>
        <taxon>Bacteria</taxon>
        <taxon>Bacillati</taxon>
        <taxon>Bacillota</taxon>
        <taxon>Clostridia</taxon>
        <taxon>Eubacteriales</taxon>
        <taxon>Symbiobacteriaceae</taxon>
        <taxon>Caldinitratiruptor</taxon>
    </lineage>
</organism>
<evidence type="ECO:0000313" key="7">
    <source>
        <dbReference type="EMBL" id="BDG61971.1"/>
    </source>
</evidence>
<sequence>MDEQQREEIATFRWSLIAPVLTQNLSPSERQRLLREIAGHPHEIPSSDKTRVGLRTLQRWVQAYRQHGFEGLKPHTRADADQGRAVPPEVLEAAIALRRAVPDRSVQQIIALLELDGKVAPGRLKRTTLGRYLARAGCTRQELRSKAARSLLRRFEAQHRNDLWQGDVLHALSLPVPGQPGKRRQVYLMAFLDDHSRVVYGQMYFEEKLPRLEDCLKRTILRYGLPRQIYVDNGAIYSTRHLARICAKLGIRLSHSRPYRPQGRGKVEKFFQYVRRSFVPEAHALVEAGQLRTLDELNEFFWAWLEVAYLSRPHGSTHQTPRQRFEADTEPLRRIDPTALREVFLWEEQRVVDKTGCFSLHGNRYEVDAALSGHRVLLRYDPYDLSQIQVWHEGKRFPDAAPLQLRRTHHHAVPAPAQPPSSDGMNFLTLARKHHEAEKQRRLGQTSYARLVGHKDGEPSR</sequence>
<proteinExistence type="predicted"/>
<dbReference type="RefSeq" id="WP_264841556.1">
    <property type="nucleotide sequence ID" value="NZ_AP025628.1"/>
</dbReference>
<dbReference type="InterPro" id="IPR009004">
    <property type="entry name" value="Transposase_Mu_C"/>
</dbReference>
<dbReference type="GO" id="GO:0003676">
    <property type="term" value="F:nucleic acid binding"/>
    <property type="evidence" value="ECO:0007669"/>
    <property type="project" value="InterPro"/>
</dbReference>
<evidence type="ECO:0000313" key="4">
    <source>
        <dbReference type="EMBL" id="BDG60566.1"/>
    </source>
</evidence>